<evidence type="ECO:0000256" key="1">
    <source>
        <dbReference type="SAM" id="MobiDB-lite"/>
    </source>
</evidence>
<dbReference type="Proteomes" id="UP000693946">
    <property type="component" value="Linkage Group LG20"/>
</dbReference>
<organism evidence="2 3">
    <name type="scientific">Solea senegalensis</name>
    <name type="common">Senegalese sole</name>
    <dbReference type="NCBI Taxonomy" id="28829"/>
    <lineage>
        <taxon>Eukaryota</taxon>
        <taxon>Metazoa</taxon>
        <taxon>Chordata</taxon>
        <taxon>Craniata</taxon>
        <taxon>Vertebrata</taxon>
        <taxon>Euteleostomi</taxon>
        <taxon>Actinopterygii</taxon>
        <taxon>Neopterygii</taxon>
        <taxon>Teleostei</taxon>
        <taxon>Neoteleostei</taxon>
        <taxon>Acanthomorphata</taxon>
        <taxon>Carangaria</taxon>
        <taxon>Pleuronectiformes</taxon>
        <taxon>Pleuronectoidei</taxon>
        <taxon>Soleidae</taxon>
        <taxon>Solea</taxon>
    </lineage>
</organism>
<dbReference type="EMBL" id="JAGKHQ010000013">
    <property type="protein sequence ID" value="KAG7499816.1"/>
    <property type="molecule type" value="Genomic_DNA"/>
</dbReference>
<evidence type="ECO:0000313" key="3">
    <source>
        <dbReference type="Proteomes" id="UP000693946"/>
    </source>
</evidence>
<keyword evidence="3" id="KW-1185">Reference proteome</keyword>
<name>A0AAV6R6V1_SOLSE</name>
<evidence type="ECO:0000313" key="2">
    <source>
        <dbReference type="EMBL" id="KAG7499816.1"/>
    </source>
</evidence>
<protein>
    <submittedName>
        <fullName evidence="2">Uncharacterized protein</fullName>
    </submittedName>
</protein>
<sequence>MPLTYHRAASFTVSTATSGRNREDTERDERTPHSTPSHTHINNFELKLTLSPDTCAHDCKQQGADVKENLTVSL</sequence>
<gene>
    <name evidence="2" type="ORF">JOB18_000469</name>
</gene>
<feature type="region of interest" description="Disordered" evidence="1">
    <location>
        <begin position="1"/>
        <end position="41"/>
    </location>
</feature>
<comment type="caution">
    <text evidence="2">The sequence shown here is derived from an EMBL/GenBank/DDBJ whole genome shotgun (WGS) entry which is preliminary data.</text>
</comment>
<accession>A0AAV6R6V1</accession>
<proteinExistence type="predicted"/>
<reference evidence="2 3" key="1">
    <citation type="journal article" date="2021" name="Sci. Rep.">
        <title>Chromosome anchoring in Senegalese sole (Solea senegalensis) reveals sex-associated markers and genome rearrangements in flatfish.</title>
        <authorList>
            <person name="Guerrero-Cozar I."/>
            <person name="Gomez-Garrido J."/>
            <person name="Berbel C."/>
            <person name="Martinez-Blanch J.F."/>
            <person name="Alioto T."/>
            <person name="Claros M.G."/>
            <person name="Gagnaire P.A."/>
            <person name="Manchado M."/>
        </authorList>
    </citation>
    <scope>NUCLEOTIDE SEQUENCE [LARGE SCALE GENOMIC DNA]</scope>
    <source>
        <strain evidence="2">Sse05_10M</strain>
    </source>
</reference>
<dbReference type="AlphaFoldDB" id="A0AAV6R6V1"/>
<feature type="compositionally biased region" description="Basic and acidic residues" evidence="1">
    <location>
        <begin position="20"/>
        <end position="32"/>
    </location>
</feature>